<feature type="compositionally biased region" description="Low complexity" evidence="14">
    <location>
        <begin position="1058"/>
        <end position="1067"/>
    </location>
</feature>
<keyword evidence="17" id="KW-0808">Transferase</keyword>
<evidence type="ECO:0000256" key="14">
    <source>
        <dbReference type="SAM" id="MobiDB-lite"/>
    </source>
</evidence>
<dbReference type="GO" id="GO:0070531">
    <property type="term" value="C:BRCA1-A complex"/>
    <property type="evidence" value="ECO:0007669"/>
    <property type="project" value="TreeGrafter"/>
</dbReference>
<feature type="region of interest" description="Disordered" evidence="14">
    <location>
        <begin position="1938"/>
        <end position="2043"/>
    </location>
</feature>
<dbReference type="GO" id="GO:0000724">
    <property type="term" value="P:double-strand break repair via homologous recombination"/>
    <property type="evidence" value="ECO:0007669"/>
    <property type="project" value="TreeGrafter"/>
</dbReference>
<feature type="compositionally biased region" description="Basic and acidic residues" evidence="14">
    <location>
        <begin position="387"/>
        <end position="397"/>
    </location>
</feature>
<feature type="compositionally biased region" description="Basic and acidic residues" evidence="14">
    <location>
        <begin position="592"/>
        <end position="601"/>
    </location>
</feature>
<evidence type="ECO:0000313" key="17">
    <source>
        <dbReference type="EMBL" id="CAG2184965.1"/>
    </source>
</evidence>
<feature type="region of interest" description="Disordered" evidence="14">
    <location>
        <begin position="232"/>
        <end position="273"/>
    </location>
</feature>
<keyword evidence="4" id="KW-0479">Metal-binding</keyword>
<evidence type="ECO:0000313" key="18">
    <source>
        <dbReference type="Proteomes" id="UP000683360"/>
    </source>
</evidence>
<evidence type="ECO:0000256" key="2">
    <source>
        <dbReference type="ARBA" id="ARBA00004286"/>
    </source>
</evidence>
<feature type="compositionally biased region" description="Basic and acidic residues" evidence="14">
    <location>
        <begin position="806"/>
        <end position="815"/>
    </location>
</feature>
<dbReference type="GO" id="GO:0045944">
    <property type="term" value="P:positive regulation of transcription by RNA polymerase II"/>
    <property type="evidence" value="ECO:0007669"/>
    <property type="project" value="TreeGrafter"/>
</dbReference>
<feature type="region of interest" description="Disordered" evidence="14">
    <location>
        <begin position="1657"/>
        <end position="1734"/>
    </location>
</feature>
<feature type="region of interest" description="Disordered" evidence="14">
    <location>
        <begin position="1252"/>
        <end position="1284"/>
    </location>
</feature>
<feature type="compositionally biased region" description="Polar residues" evidence="14">
    <location>
        <begin position="2015"/>
        <end position="2027"/>
    </location>
</feature>
<comment type="caution">
    <text evidence="17">The sequence shown here is derived from an EMBL/GenBank/DDBJ whole genome shotgun (WGS) entry which is preliminary data.</text>
</comment>
<dbReference type="PROSITE" id="PS00518">
    <property type="entry name" value="ZF_RING_1"/>
    <property type="match status" value="1"/>
</dbReference>
<evidence type="ECO:0000256" key="10">
    <source>
        <dbReference type="ARBA" id="ARBA00023242"/>
    </source>
</evidence>
<feature type="compositionally biased region" description="Polar residues" evidence="14">
    <location>
        <begin position="261"/>
        <end position="273"/>
    </location>
</feature>
<name>A0A8S3PNI2_MYTED</name>
<feature type="compositionally biased region" description="Polar residues" evidence="14">
    <location>
        <begin position="1397"/>
        <end position="1407"/>
    </location>
</feature>
<feature type="region of interest" description="Disordered" evidence="14">
    <location>
        <begin position="1577"/>
        <end position="1599"/>
    </location>
</feature>
<dbReference type="InterPro" id="IPR031099">
    <property type="entry name" value="BRCA1-associated"/>
</dbReference>
<dbReference type="EMBL" id="CAJPWZ010000051">
    <property type="protein sequence ID" value="CAG2184965.1"/>
    <property type="molecule type" value="Genomic_DNA"/>
</dbReference>
<feature type="region of interest" description="Disordered" evidence="14">
    <location>
        <begin position="133"/>
        <end position="166"/>
    </location>
</feature>
<evidence type="ECO:0000256" key="4">
    <source>
        <dbReference type="ARBA" id="ARBA00022723"/>
    </source>
</evidence>
<dbReference type="SMART" id="SM00292">
    <property type="entry name" value="BRCT"/>
    <property type="match status" value="2"/>
</dbReference>
<feature type="compositionally biased region" description="Basic residues" evidence="14">
    <location>
        <begin position="695"/>
        <end position="708"/>
    </location>
</feature>
<comment type="subcellular location">
    <subcellularLocation>
        <location evidence="2">Chromosome</location>
    </subcellularLocation>
    <subcellularLocation>
        <location evidence="1">Nucleus</location>
    </subcellularLocation>
</comment>
<dbReference type="InterPro" id="IPR036420">
    <property type="entry name" value="BRCT_dom_sf"/>
</dbReference>
<proteinExistence type="predicted"/>
<dbReference type="SUPFAM" id="SSF52113">
    <property type="entry name" value="BRCT domain"/>
    <property type="match status" value="2"/>
</dbReference>
<dbReference type="Gene3D" id="3.40.50.10190">
    <property type="entry name" value="BRCT domain"/>
    <property type="match status" value="2"/>
</dbReference>
<gene>
    <name evidence="17" type="ORF">MEDL_604</name>
</gene>
<keyword evidence="18" id="KW-1185">Reference proteome</keyword>
<dbReference type="GO" id="GO:0031436">
    <property type="term" value="C:BRCA1-BARD1 complex"/>
    <property type="evidence" value="ECO:0007669"/>
    <property type="project" value="TreeGrafter"/>
</dbReference>
<feature type="domain" description="RING-type" evidence="15">
    <location>
        <begin position="20"/>
        <end position="60"/>
    </location>
</feature>
<feature type="compositionally biased region" description="Polar residues" evidence="14">
    <location>
        <begin position="544"/>
        <end position="558"/>
    </location>
</feature>
<feature type="region of interest" description="Disordered" evidence="14">
    <location>
        <begin position="1844"/>
        <end position="1897"/>
    </location>
</feature>
<dbReference type="InterPro" id="IPR001841">
    <property type="entry name" value="Znf_RING"/>
</dbReference>
<feature type="compositionally biased region" description="Low complexity" evidence="14">
    <location>
        <begin position="1689"/>
        <end position="1698"/>
    </location>
</feature>
<dbReference type="PANTHER" id="PTHR13763:SF0">
    <property type="entry name" value="BREAST CANCER TYPE 1 SUSCEPTIBILITY PROTEIN"/>
    <property type="match status" value="1"/>
</dbReference>
<keyword evidence="5" id="KW-0677">Repeat</keyword>
<feature type="compositionally biased region" description="Low complexity" evidence="14">
    <location>
        <begin position="817"/>
        <end position="843"/>
    </location>
</feature>
<feature type="compositionally biased region" description="Polar residues" evidence="14">
    <location>
        <begin position="1993"/>
        <end position="2005"/>
    </location>
</feature>
<dbReference type="SUPFAM" id="SSF57850">
    <property type="entry name" value="RING/U-box"/>
    <property type="match status" value="1"/>
</dbReference>
<feature type="compositionally biased region" description="Polar residues" evidence="14">
    <location>
        <begin position="2561"/>
        <end position="2571"/>
    </location>
</feature>
<keyword evidence="17" id="KW-0012">Acyltransferase</keyword>
<feature type="compositionally biased region" description="Basic and acidic residues" evidence="14">
    <location>
        <begin position="1408"/>
        <end position="1419"/>
    </location>
</feature>
<dbReference type="PANTHER" id="PTHR13763">
    <property type="entry name" value="BREAST CANCER TYPE 1 SUSCEPTIBILITY PROTEIN BRCA1"/>
    <property type="match status" value="1"/>
</dbReference>
<evidence type="ECO:0000256" key="11">
    <source>
        <dbReference type="ARBA" id="ARBA00023306"/>
    </source>
</evidence>
<evidence type="ECO:0000256" key="5">
    <source>
        <dbReference type="ARBA" id="ARBA00022737"/>
    </source>
</evidence>
<protein>
    <recommendedName>
        <fullName evidence="12">RING-type E3 ubiquitin transferase BRCA1</fullName>
    </recommendedName>
</protein>
<dbReference type="InterPro" id="IPR018957">
    <property type="entry name" value="Znf_C3HC4_RING-type"/>
</dbReference>
<dbReference type="Pfam" id="PF00533">
    <property type="entry name" value="BRCT"/>
    <property type="match status" value="1"/>
</dbReference>
<reference evidence="17" key="1">
    <citation type="submission" date="2021-03" db="EMBL/GenBank/DDBJ databases">
        <authorList>
            <person name="Bekaert M."/>
        </authorList>
    </citation>
    <scope>NUCLEOTIDE SEQUENCE</scope>
</reference>
<feature type="compositionally biased region" description="Basic residues" evidence="14">
    <location>
        <begin position="1124"/>
        <end position="1135"/>
    </location>
</feature>
<sequence>MEKKIQVQELLGSITKNLECSICLELLNNPVSTNCDHPFCRFCILEFLEKKRSVPCPLCKAPITKRSLNERPQLNSMVEGVRSLIQAFQEDTGAIFSPPRGLPSMNLTPCTPEPLPCKAARGTKRKIIVESPKRTETKQNCRQSKRRKSLNIPENEKTIPESSSKSLAIEDQCDLLKYLDQGSCGAESSHSEEKPKNLETSAKQLKHELRKHNVKIVKQNILPKDITELKNDEKQKVPRGYGLRSPKKVNYNVDSQDKDSLSPTSKSDLYNFNDSPITPVHLLRHQRDNLQVKQGSQLKMEDTGFKHIKSTNNSLNDTRISHERFETRKEKEFTFGNKAIDSALTVKKNNLIVASQDQASPDFQPKERQLFADKTYKRQKNNSNADKTYKRQRDKASDIQIKSKVNSWLTDNPVSQNSGNGEENLVHGIAIDVPIEIEGDVDEQNPLLEDVIALNEKEIDKKNSMKGNKENKENRAEVNGTSVIESGEGNNRIDTIETDAADFNNLGMRPLASQKRRIFKSKPTAQSTSVCQKKGVLVIKKVSPSGNTSSKSTHQNIVSVEKEPNIDPFEFKSSQKTPVIPESKKSKHVKKQQKDKMKGKLDFMSGNTTNIKQKESGERSDDQQKHTTDKIQTNSSDQVSLIQDTENQNGRKKSYSMIENTTQNPQVVNSLISDNTDSQLSIIPGSFDDSTLSGKSKKGRRLSNKLKKEKQEEETNKKNMKKLIETINSAEDEDLLTCTQEVLQQKSWKEDSNKTLSEDIIPDTFNVQISLKGRKSVSFASNNIEISGTPRQTRRSVPMVVDKNKGRLLPKETRVKNVQNGNQNSSASSQVQMIKQKKQQIMAKKTKIPFEWEEKGHDSDGSTSTDDLDIHPSQEEFELPSQDVMSQETNSSIIENKKDLTGKIPKPQKDPTQGIPKPQKDLTQGIPKPQKDPTLGNPKPQEDPTQQNLEPQKNVIVDENRHEQIKSQNLSKDRKVRKNKDLSPNLSQLVENLSENADESVRTNDSNIYVENTQENIDIQVENEIETMDIQVVPESVDDYIMEAQIDPESAERLPPLQNQSSQNNRMQSEDQKQINEKVLTKQKQKKNMIQNLNVTESNESVEISSQSTVSTVNEIQDSDVPVRKSRSKLRSRKVKSQDSPNYRIEIQSVVEDTPVSNNCQSQLKNMDVLSDTTSQESVSILLPPEKGDHFNPLGSSATRIVESDETVDQANIKRHIIKKPKINSNSVDIEIDSSVEMIPATESDSMISLSNHSIKSGKHQSQSSSSAIQKRRTSTRNSQVKMGKTQEMFPDSDVEIISQPHIPDHLMGTPIVLSGTQTCKDETLEGKVGLEKQFAEKSNSSNVEKVLMTIDLEQDSTPPECEHVEHKNKSEDKVNERESQPGYLNLDTDDTLPPTLVSQKSLNIRNSAEKKRRSEERQLACQNTEGDRTAKDKLETTESCSPEDIFMMDSEKQSNYSQSLPQNQEGIICLDLEPSEVLTLIVERSSQTSLLKKNQCTQEIENINKTGQFKDIIVAKPVENIDKKENDPFTLQPESLQNISSIDKELIDQENKSQKHFSPEKVKTVKGKRTVRGLARKRKSLNQQINTCSESASEELDKQKDLYESNNEISEGIKDQTLTSENSNQVHTTYSSPKKSENTSPYRNVIKSLYENIIKSPHSPQTDQKNTELTPTKSNTPKAQENIPKAQKFSPTFTFSPKKPKKAKDVKLNGGKQRLSQKPELQSQNKENLEDSDTDVIVPVKQNNFERLLRDNIADTEISEEEDEIIRQDKLNFSDDLTLMEDDISDKSKNHLDLKKKEYQSGKSKPFEDQETAILLPEVDNIPDSSTPLSRKTMSNQVKLNRSGQNMKIKKYEERKSVPDSNDVEYVDIEPSSPLPDLIGGDQYNDKHQDLSSDSEDEDVVLIKSCHTVHHIDGEFKQSKPFSVEDRQDLNDVVEVDTVEPPNEEQISDDDGEVVRVKKKRRRIVEDDSDSSNASEDHLNNTSSSAFSSQSEPINTQVGHLNNTSSSAFSSQSEPINTQVGHLNNTSSSAFSSQSEPINTQQRYKLESDLERMRREMQEIEAQLAADTATNSSRIQRAGEEDGSTENTNKLNFSDIDEPNERPISRNSDVIQEYQSGDELFLSPNPPSPPPLSPQQIEMTEETDFTTEFRKHGLELLPEESSQEKERSTVGIDGIEDKELISQRRSTRSDIDQKHLSVIDQVNNENIPSQMKSSPWRNQLTDNITSKPSKLLYSPLDQRSPQLSPAMERKRQKILSPLVSNTAETKKLQRCFVSTGLILPQMKELQKLAVLNQCQFCTKFSKDVTHVIVKTEPIGSRVCDRTLKFFKGISQGCWILDYEWVVDSRAAGDTVTDDFHYGPMKSRQSTTGPLFDNIQFLVLGDSKGLQKDDLKSLLISCGGQVKSNIEDTTDRQHSVVITCSDYDNDSDDDDSPSPDELKLFKDFYVHHGLVSVSREWALDSLTVYNLQPLTDYILTPEQYLRQALRADYFEELPCLCSNSKVISYNNKVELRCLSFEDISKLQTREKICEGRPVRRSYKTLTNDKSDDCGNLTSEHLKNGGQPNKNDISSN</sequence>
<dbReference type="Proteomes" id="UP000683360">
    <property type="component" value="Unassembled WGS sequence"/>
</dbReference>
<dbReference type="Pfam" id="PF16589">
    <property type="entry name" value="BRCT_2"/>
    <property type="match status" value="1"/>
</dbReference>
<evidence type="ECO:0000256" key="9">
    <source>
        <dbReference type="ARBA" id="ARBA00023204"/>
    </source>
</evidence>
<feature type="domain" description="BRCT" evidence="16">
    <location>
        <begin position="2268"/>
        <end position="2345"/>
    </location>
</feature>
<keyword evidence="3" id="KW-0158">Chromosome</keyword>
<feature type="region of interest" description="Disordered" evidence="14">
    <location>
        <begin position="2550"/>
        <end position="2571"/>
    </location>
</feature>
<feature type="compositionally biased region" description="Basic and acidic residues" evidence="14">
    <location>
        <begin position="612"/>
        <end position="629"/>
    </location>
</feature>
<evidence type="ECO:0000256" key="6">
    <source>
        <dbReference type="ARBA" id="ARBA00022763"/>
    </source>
</evidence>
<dbReference type="OrthoDB" id="6105938at2759"/>
<dbReference type="GO" id="GO:0004842">
    <property type="term" value="F:ubiquitin-protein transferase activity"/>
    <property type="evidence" value="ECO:0007669"/>
    <property type="project" value="TreeGrafter"/>
</dbReference>
<dbReference type="PROSITE" id="PS50089">
    <property type="entry name" value="ZF_RING_2"/>
    <property type="match status" value="1"/>
</dbReference>
<evidence type="ECO:0000259" key="15">
    <source>
        <dbReference type="PROSITE" id="PS50089"/>
    </source>
</evidence>
<dbReference type="InterPro" id="IPR017907">
    <property type="entry name" value="Znf_RING_CS"/>
</dbReference>
<feature type="region of interest" description="Disordered" evidence="14">
    <location>
        <begin position="1613"/>
        <end position="1642"/>
    </location>
</feature>
<feature type="region of interest" description="Disordered" evidence="14">
    <location>
        <begin position="1354"/>
        <end position="1443"/>
    </location>
</feature>
<evidence type="ECO:0000256" key="7">
    <source>
        <dbReference type="ARBA" id="ARBA00022771"/>
    </source>
</evidence>
<dbReference type="Gene3D" id="3.30.40.10">
    <property type="entry name" value="Zinc/RING finger domain, C3HC4 (zinc finger)"/>
    <property type="match status" value="1"/>
</dbReference>
<accession>A0A8S3PNI2</accession>
<feature type="compositionally biased region" description="Polar residues" evidence="14">
    <location>
        <begin position="1582"/>
        <end position="1592"/>
    </location>
</feature>
<keyword evidence="9" id="KW-0234">DNA repair</keyword>
<dbReference type="Pfam" id="PF00097">
    <property type="entry name" value="zf-C3HC4"/>
    <property type="match status" value="1"/>
</dbReference>
<evidence type="ECO:0000256" key="3">
    <source>
        <dbReference type="ARBA" id="ARBA00022454"/>
    </source>
</evidence>
<dbReference type="CDD" id="cd16498">
    <property type="entry name" value="RING-HC_BRCA1"/>
    <property type="match status" value="1"/>
</dbReference>
<feature type="compositionally biased region" description="Polar residues" evidence="14">
    <location>
        <begin position="883"/>
        <end position="894"/>
    </location>
</feature>
<feature type="compositionally biased region" description="Basic and acidic residues" evidence="14">
    <location>
        <begin position="1361"/>
        <end position="1380"/>
    </location>
</feature>
<feature type="region of interest" description="Disordered" evidence="14">
    <location>
        <begin position="542"/>
        <end position="561"/>
    </location>
</feature>
<feature type="domain" description="BRCT" evidence="16">
    <location>
        <begin position="2367"/>
        <end position="2475"/>
    </location>
</feature>
<feature type="compositionally biased region" description="Low complexity" evidence="14">
    <location>
        <begin position="1260"/>
        <end position="1269"/>
    </location>
</feature>
<evidence type="ECO:0000256" key="8">
    <source>
        <dbReference type="ARBA" id="ARBA00022833"/>
    </source>
</evidence>
<feature type="region of interest" description="Disordered" evidence="14">
    <location>
        <begin position="684"/>
        <end position="717"/>
    </location>
</feature>
<feature type="region of interest" description="Disordered" evidence="14">
    <location>
        <begin position="1048"/>
        <end position="1074"/>
    </location>
</feature>
<evidence type="ECO:0000256" key="12">
    <source>
        <dbReference type="ARBA" id="ARBA00031556"/>
    </source>
</evidence>
<feature type="region of interest" description="Disordered" evidence="14">
    <location>
        <begin position="806"/>
        <end position="986"/>
    </location>
</feature>
<dbReference type="GO" id="GO:0008270">
    <property type="term" value="F:zinc ion binding"/>
    <property type="evidence" value="ECO:0007669"/>
    <property type="project" value="UniProtKB-KW"/>
</dbReference>
<feature type="compositionally biased region" description="Basic and acidic residues" evidence="14">
    <location>
        <begin position="1426"/>
        <end position="1437"/>
    </location>
</feature>
<keyword evidence="8" id="KW-0862">Zinc</keyword>
<feature type="region of interest" description="Disordered" evidence="14">
    <location>
        <begin position="373"/>
        <end position="397"/>
    </location>
</feature>
<evidence type="ECO:0000256" key="1">
    <source>
        <dbReference type="ARBA" id="ARBA00004123"/>
    </source>
</evidence>
<feature type="compositionally biased region" description="Polar residues" evidence="14">
    <location>
        <begin position="1098"/>
        <end position="1116"/>
    </location>
</feature>
<feature type="compositionally biased region" description="Basic and acidic residues" evidence="14">
    <location>
        <begin position="956"/>
        <end position="965"/>
    </location>
</feature>
<keyword evidence="7 13" id="KW-0863">Zinc-finger</keyword>
<dbReference type="PROSITE" id="PS50172">
    <property type="entry name" value="BRCT"/>
    <property type="match status" value="2"/>
</dbReference>
<feature type="region of interest" description="Disordered" evidence="14">
    <location>
        <begin position="1098"/>
        <end position="1140"/>
    </location>
</feature>
<feature type="compositionally biased region" description="Polar residues" evidence="14">
    <location>
        <begin position="1617"/>
        <end position="1642"/>
    </location>
</feature>
<feature type="compositionally biased region" description="Polar residues" evidence="14">
    <location>
        <begin position="630"/>
        <end position="648"/>
    </location>
</feature>
<feature type="compositionally biased region" description="Basic and acidic residues" evidence="14">
    <location>
        <begin position="848"/>
        <end position="860"/>
    </location>
</feature>
<keyword evidence="10" id="KW-0539">Nucleus</keyword>
<dbReference type="GO" id="GO:0005694">
    <property type="term" value="C:chromosome"/>
    <property type="evidence" value="ECO:0007669"/>
    <property type="project" value="UniProtKB-SubCell"/>
</dbReference>
<dbReference type="SMART" id="SM00184">
    <property type="entry name" value="RING"/>
    <property type="match status" value="1"/>
</dbReference>
<feature type="region of interest" description="Disordered" evidence="14">
    <location>
        <begin position="568"/>
        <end position="653"/>
    </location>
</feature>
<keyword evidence="11" id="KW-0131">Cell cycle</keyword>
<feature type="compositionally biased region" description="Polar residues" evidence="14">
    <location>
        <begin position="1659"/>
        <end position="1680"/>
    </location>
</feature>
<evidence type="ECO:0000256" key="13">
    <source>
        <dbReference type="PROSITE-ProRule" id="PRU00175"/>
    </source>
</evidence>
<evidence type="ECO:0000259" key="16">
    <source>
        <dbReference type="PROSITE" id="PS50172"/>
    </source>
</evidence>
<feature type="compositionally biased region" description="Polar residues" evidence="14">
    <location>
        <begin position="1715"/>
        <end position="1727"/>
    </location>
</feature>
<dbReference type="InterPro" id="IPR001357">
    <property type="entry name" value="BRCT_dom"/>
</dbReference>
<feature type="compositionally biased region" description="Acidic residues" evidence="14">
    <location>
        <begin position="1938"/>
        <end position="1953"/>
    </location>
</feature>
<keyword evidence="6" id="KW-0227">DNA damage</keyword>
<organism evidence="17 18">
    <name type="scientific">Mytilus edulis</name>
    <name type="common">Blue mussel</name>
    <dbReference type="NCBI Taxonomy" id="6550"/>
    <lineage>
        <taxon>Eukaryota</taxon>
        <taxon>Metazoa</taxon>
        <taxon>Spiralia</taxon>
        <taxon>Lophotrochozoa</taxon>
        <taxon>Mollusca</taxon>
        <taxon>Bivalvia</taxon>
        <taxon>Autobranchia</taxon>
        <taxon>Pteriomorphia</taxon>
        <taxon>Mytilida</taxon>
        <taxon>Mytiloidea</taxon>
        <taxon>Mytilidae</taxon>
        <taxon>Mytilinae</taxon>
        <taxon>Mytilus</taxon>
    </lineage>
</organism>
<dbReference type="InterPro" id="IPR013083">
    <property type="entry name" value="Znf_RING/FYVE/PHD"/>
</dbReference>
<feature type="region of interest" description="Disordered" evidence="14">
    <location>
        <begin position="2065"/>
        <end position="2104"/>
    </location>
</feature>